<sequence length="73" mass="8372">MLKPILDGLWPDIIVDDRQVQDVSGSRRDLTKTLAFRNPSPQLVRALAWNQPFVYVQIGVPRDEEEVLWIGAQ</sequence>
<gene>
    <name evidence="1" type="ORF">GA0074695_4180</name>
</gene>
<keyword evidence="2" id="KW-1185">Reference proteome</keyword>
<dbReference type="AlphaFoldDB" id="A0A1C4YEA9"/>
<evidence type="ECO:0000313" key="1">
    <source>
        <dbReference type="EMBL" id="SCF19024.1"/>
    </source>
</evidence>
<dbReference type="Proteomes" id="UP000198242">
    <property type="component" value="Chromosome I"/>
</dbReference>
<evidence type="ECO:0000313" key="2">
    <source>
        <dbReference type="Proteomes" id="UP000198242"/>
    </source>
</evidence>
<dbReference type="EMBL" id="LT607411">
    <property type="protein sequence ID" value="SCF19024.1"/>
    <property type="molecule type" value="Genomic_DNA"/>
</dbReference>
<organism evidence="1 2">
    <name type="scientific">Micromonospora viridifaciens</name>
    <dbReference type="NCBI Taxonomy" id="1881"/>
    <lineage>
        <taxon>Bacteria</taxon>
        <taxon>Bacillati</taxon>
        <taxon>Actinomycetota</taxon>
        <taxon>Actinomycetes</taxon>
        <taxon>Micromonosporales</taxon>
        <taxon>Micromonosporaceae</taxon>
        <taxon>Micromonospora</taxon>
    </lineage>
</organism>
<accession>A0A1C4YEA9</accession>
<protein>
    <submittedName>
        <fullName evidence="1">Uncharacterized protein</fullName>
    </submittedName>
</protein>
<name>A0A1C4YEA9_MICVI</name>
<reference evidence="2" key="1">
    <citation type="submission" date="2016-06" db="EMBL/GenBank/DDBJ databases">
        <authorList>
            <person name="Varghese N."/>
            <person name="Submissions Spin"/>
        </authorList>
    </citation>
    <scope>NUCLEOTIDE SEQUENCE [LARGE SCALE GENOMIC DNA]</scope>
    <source>
        <strain evidence="2">DSM 43909</strain>
    </source>
</reference>
<proteinExistence type="predicted"/>